<dbReference type="RefSeq" id="WP_007186043.1">
    <property type="nucleotide sequence ID" value="NZ_AKGD01000002.1"/>
</dbReference>
<dbReference type="EMBL" id="AKGD01000002">
    <property type="protein sequence ID" value="EIT69522.1"/>
    <property type="molecule type" value="Genomic_DNA"/>
</dbReference>
<proteinExistence type="predicted"/>
<evidence type="ECO:0000313" key="3">
    <source>
        <dbReference type="Proteomes" id="UP000003704"/>
    </source>
</evidence>
<comment type="caution">
    <text evidence="2">The sequence shown here is derived from an EMBL/GenBank/DDBJ whole genome shotgun (WGS) entry which is preliminary data.</text>
</comment>
<accession>I7ZCZ2</accession>
<name>I7ZCZ2_9GAMM</name>
<keyword evidence="1" id="KW-0472">Membrane</keyword>
<feature type="transmembrane region" description="Helical" evidence="1">
    <location>
        <begin position="100"/>
        <end position="119"/>
    </location>
</feature>
<dbReference type="AlphaFoldDB" id="I7ZCZ2"/>
<gene>
    <name evidence="2" type="ORF">WQQ_31040</name>
</gene>
<dbReference type="Pfam" id="PF14248">
    <property type="entry name" value="DUF4345"/>
    <property type="match status" value="1"/>
</dbReference>
<evidence type="ECO:0000256" key="1">
    <source>
        <dbReference type="SAM" id="Phobius"/>
    </source>
</evidence>
<dbReference type="InterPro" id="IPR025597">
    <property type="entry name" value="DUF4345"/>
</dbReference>
<keyword evidence="3" id="KW-1185">Reference proteome</keyword>
<keyword evidence="1" id="KW-0812">Transmembrane</keyword>
<protein>
    <recommendedName>
        <fullName evidence="4">DUF4345 domain-containing protein</fullName>
    </recommendedName>
</protein>
<feature type="transmembrane region" description="Helical" evidence="1">
    <location>
        <begin position="73"/>
        <end position="94"/>
    </location>
</feature>
<evidence type="ECO:0008006" key="4">
    <source>
        <dbReference type="Google" id="ProtNLM"/>
    </source>
</evidence>
<dbReference type="Proteomes" id="UP000003704">
    <property type="component" value="Unassembled WGS sequence"/>
</dbReference>
<keyword evidence="1" id="KW-1133">Transmembrane helix</keyword>
<organism evidence="2 3">
    <name type="scientific">Hydrocarboniphaga effusa AP103</name>
    <dbReference type="NCBI Taxonomy" id="1172194"/>
    <lineage>
        <taxon>Bacteria</taxon>
        <taxon>Pseudomonadati</taxon>
        <taxon>Pseudomonadota</taxon>
        <taxon>Gammaproteobacteria</taxon>
        <taxon>Nevskiales</taxon>
        <taxon>Nevskiaceae</taxon>
        <taxon>Hydrocarboniphaga</taxon>
    </lineage>
</organism>
<sequence>MLTRAFMGFAGLSWAAFGVWVFVRPQALAMASIVSTGATGDTELRAIYGGMQIAFGALIIGGALCAAWRRGVLIAMSFLLGGTFSGRVIGAAMAGEASSYIVYALVFEGAFLAATLACLKATPSAAN</sequence>
<evidence type="ECO:0000313" key="2">
    <source>
        <dbReference type="EMBL" id="EIT69522.1"/>
    </source>
</evidence>
<reference evidence="2 3" key="1">
    <citation type="journal article" date="2012" name="J. Bacteriol.">
        <title>Genome Sequence of n-Alkane-Degrading Hydrocarboniphaga effusa Strain AP103T (ATCC BAA-332T).</title>
        <authorList>
            <person name="Chang H.K."/>
            <person name="Zylstra G.J."/>
            <person name="Chae J.C."/>
        </authorList>
    </citation>
    <scope>NUCLEOTIDE SEQUENCE [LARGE SCALE GENOMIC DNA]</scope>
    <source>
        <strain evidence="2 3">AP103</strain>
    </source>
</reference>
<feature type="transmembrane region" description="Helical" evidence="1">
    <location>
        <begin position="47"/>
        <end position="66"/>
    </location>
</feature>